<dbReference type="InterPro" id="IPR009057">
    <property type="entry name" value="Homeodomain-like_sf"/>
</dbReference>
<dbReference type="PANTHER" id="PTHR34849:SF3">
    <property type="entry name" value="SSR2962 PROTEIN"/>
    <property type="match status" value="1"/>
</dbReference>
<accession>A0ABY3T3D8</accession>
<dbReference type="Pfam" id="PF04255">
    <property type="entry name" value="DUF433"/>
    <property type="match status" value="1"/>
</dbReference>
<evidence type="ECO:0000313" key="1">
    <source>
        <dbReference type="EMBL" id="UJS25754.1"/>
    </source>
</evidence>
<dbReference type="RefSeq" id="WP_236501068.1">
    <property type="nucleotide sequence ID" value="NZ_CP091244.1"/>
</dbReference>
<name>A0ABY3T3D8_9GAMM</name>
<dbReference type="InterPro" id="IPR007367">
    <property type="entry name" value="DUF433"/>
</dbReference>
<dbReference type="InterPro" id="IPR036388">
    <property type="entry name" value="WH-like_DNA-bd_sf"/>
</dbReference>
<dbReference type="SUPFAM" id="SSF46689">
    <property type="entry name" value="Homeodomain-like"/>
    <property type="match status" value="1"/>
</dbReference>
<evidence type="ECO:0000313" key="2">
    <source>
        <dbReference type="Proteomes" id="UP001054801"/>
    </source>
</evidence>
<gene>
    <name evidence="1" type="ORF">L2Y54_06845</name>
</gene>
<sequence>MVVENLLNRITVDAGKCGGRPCVRGMRIRVQDILGMLAEGMETSEILEDYPYLERADIRAVLMYAARQFDHPVLQAA</sequence>
<dbReference type="PANTHER" id="PTHR34849">
    <property type="entry name" value="SSL5025 PROTEIN"/>
    <property type="match status" value="1"/>
</dbReference>
<proteinExistence type="predicted"/>
<dbReference type="Gene3D" id="1.10.10.10">
    <property type="entry name" value="Winged helix-like DNA-binding domain superfamily/Winged helix DNA-binding domain"/>
    <property type="match status" value="1"/>
</dbReference>
<reference evidence="1" key="1">
    <citation type="journal article" date="2022" name="Microorganisms">
        <title>Two New Species of Filamentous Sulfur Bacteria of the Genus Thiothrix, Thiothrix winogradskyi sp. nov. and 'Candidatus Thiothrix sulfatifontis' sp. nov.</title>
        <authorList>
            <person name="Ravin N.V."/>
            <person name="Rossetti S."/>
            <person name="Beletsky A.V."/>
            <person name="Kadnikov V.V."/>
            <person name="Rudenko T.S."/>
            <person name="Smolyakov D.D."/>
            <person name="Moskvitina M.I."/>
            <person name="Gureeva M.V."/>
            <person name="Mardanov A.V."/>
            <person name="Grabovich M.Y."/>
        </authorList>
    </citation>
    <scope>NUCLEOTIDE SEQUENCE</scope>
    <source>
        <strain evidence="1">CT3</strain>
    </source>
</reference>
<organism evidence="1 2">
    <name type="scientific">Thiothrix winogradskyi</name>
    <dbReference type="NCBI Taxonomy" id="96472"/>
    <lineage>
        <taxon>Bacteria</taxon>
        <taxon>Pseudomonadati</taxon>
        <taxon>Pseudomonadota</taxon>
        <taxon>Gammaproteobacteria</taxon>
        <taxon>Thiotrichales</taxon>
        <taxon>Thiotrichaceae</taxon>
        <taxon>Thiothrix</taxon>
    </lineage>
</organism>
<keyword evidence="2" id="KW-1185">Reference proteome</keyword>
<dbReference type="Proteomes" id="UP001054801">
    <property type="component" value="Chromosome"/>
</dbReference>
<protein>
    <submittedName>
        <fullName evidence="1">DUF433 domain-containing protein</fullName>
    </submittedName>
</protein>
<dbReference type="EMBL" id="CP091244">
    <property type="protein sequence ID" value="UJS25754.1"/>
    <property type="molecule type" value="Genomic_DNA"/>
</dbReference>